<organism evidence="8 9">
    <name type="scientific">Ideonella livida</name>
    <dbReference type="NCBI Taxonomy" id="2707176"/>
    <lineage>
        <taxon>Bacteria</taxon>
        <taxon>Pseudomonadati</taxon>
        <taxon>Pseudomonadota</taxon>
        <taxon>Betaproteobacteria</taxon>
        <taxon>Burkholderiales</taxon>
        <taxon>Sphaerotilaceae</taxon>
        <taxon>Ideonella</taxon>
    </lineage>
</organism>
<reference evidence="8 9" key="1">
    <citation type="submission" date="2020-02" db="EMBL/GenBank/DDBJ databases">
        <title>Ideonella bacterium strain TBM-1.</title>
        <authorList>
            <person name="Chen W.-M."/>
        </authorList>
    </citation>
    <scope>NUCLEOTIDE SEQUENCE [LARGE SCALE GENOMIC DNA]</scope>
    <source>
        <strain evidence="8 9">TBM-1</strain>
    </source>
</reference>
<evidence type="ECO:0000256" key="6">
    <source>
        <dbReference type="PROSITE-ProRule" id="PRU00333"/>
    </source>
</evidence>
<dbReference type="PROSITE" id="PS50970">
    <property type="entry name" value="HCY"/>
    <property type="match status" value="1"/>
</dbReference>
<dbReference type="EMBL" id="JAAGOH010000032">
    <property type="protein sequence ID" value="NDY93309.1"/>
    <property type="molecule type" value="Genomic_DNA"/>
</dbReference>
<dbReference type="GO" id="GO:0009086">
    <property type="term" value="P:methionine biosynthetic process"/>
    <property type="evidence" value="ECO:0007669"/>
    <property type="project" value="InterPro"/>
</dbReference>
<evidence type="ECO:0000256" key="1">
    <source>
        <dbReference type="ARBA" id="ARBA00022603"/>
    </source>
</evidence>
<dbReference type="NCBIfam" id="NF007020">
    <property type="entry name" value="PRK09485.1"/>
    <property type="match status" value="1"/>
</dbReference>
<dbReference type="InterPro" id="IPR017226">
    <property type="entry name" value="BHMT-like"/>
</dbReference>
<evidence type="ECO:0000313" key="8">
    <source>
        <dbReference type="EMBL" id="NDY93309.1"/>
    </source>
</evidence>
<gene>
    <name evidence="8" type="primary">mmuM</name>
    <name evidence="8" type="ORF">G3A44_19120</name>
</gene>
<keyword evidence="2 6" id="KW-0808">Transferase</keyword>
<dbReference type="PIRSF" id="PIRSF037505">
    <property type="entry name" value="Betaine_HMT"/>
    <property type="match status" value="1"/>
</dbReference>
<dbReference type="GO" id="GO:0032259">
    <property type="term" value="P:methylation"/>
    <property type="evidence" value="ECO:0007669"/>
    <property type="project" value="UniProtKB-KW"/>
</dbReference>
<feature type="binding site" evidence="6">
    <location>
        <position position="321"/>
    </location>
    <ligand>
        <name>Zn(2+)</name>
        <dbReference type="ChEBI" id="CHEBI:29105"/>
    </ligand>
</feature>
<dbReference type="PANTHER" id="PTHR46015:SF1">
    <property type="entry name" value="HOMOCYSTEINE S-METHYLTRANSFERASE-LIKE ISOFORM 1"/>
    <property type="match status" value="1"/>
</dbReference>
<dbReference type="Pfam" id="PF02574">
    <property type="entry name" value="S-methyl_trans"/>
    <property type="match status" value="1"/>
</dbReference>
<keyword evidence="4 6" id="KW-0862">Zinc</keyword>
<dbReference type="SUPFAM" id="SSF82282">
    <property type="entry name" value="Homocysteine S-methyltransferase"/>
    <property type="match status" value="1"/>
</dbReference>
<evidence type="ECO:0000256" key="2">
    <source>
        <dbReference type="ARBA" id="ARBA00022679"/>
    </source>
</evidence>
<feature type="binding site" evidence="6">
    <location>
        <position position="322"/>
    </location>
    <ligand>
        <name>Zn(2+)</name>
        <dbReference type="ChEBI" id="CHEBI:29105"/>
    </ligand>
</feature>
<dbReference type="InterPro" id="IPR003726">
    <property type="entry name" value="HCY_dom"/>
</dbReference>
<evidence type="ECO:0000256" key="3">
    <source>
        <dbReference type="ARBA" id="ARBA00022723"/>
    </source>
</evidence>
<proteinExistence type="predicted"/>
<dbReference type="Proteomes" id="UP000484255">
    <property type="component" value="Unassembled WGS sequence"/>
</dbReference>
<name>A0A7C9PJK8_9BURK</name>
<evidence type="ECO:0000256" key="4">
    <source>
        <dbReference type="ARBA" id="ARBA00022833"/>
    </source>
</evidence>
<feature type="binding site" evidence="6">
    <location>
        <position position="251"/>
    </location>
    <ligand>
        <name>Zn(2+)</name>
        <dbReference type="ChEBI" id="CHEBI:29105"/>
    </ligand>
</feature>
<dbReference type="GO" id="GO:0008898">
    <property type="term" value="F:S-adenosylmethionine-homocysteine S-methyltransferase activity"/>
    <property type="evidence" value="ECO:0007669"/>
    <property type="project" value="TreeGrafter"/>
</dbReference>
<comment type="caution">
    <text evidence="8">The sequence shown here is derived from an EMBL/GenBank/DDBJ whole genome shotgun (WGS) entry which is preliminary data.</text>
</comment>
<keyword evidence="1 6" id="KW-0489">Methyltransferase</keyword>
<keyword evidence="9" id="KW-1185">Reference proteome</keyword>
<comment type="cofactor">
    <cofactor evidence="6">
        <name>Zn(2+)</name>
        <dbReference type="ChEBI" id="CHEBI:29105"/>
    </cofactor>
</comment>
<accession>A0A7C9PJK8</accession>
<keyword evidence="3 6" id="KW-0479">Metal-binding</keyword>
<evidence type="ECO:0000313" key="9">
    <source>
        <dbReference type="Proteomes" id="UP000484255"/>
    </source>
</evidence>
<sequence length="339" mass="35686">MHSACPNPLAPFLAQGGHLLLDGALATELERRGADLNDPLWSARVLLEQPELIEAVHLDYFRAGADVATTASYQATFEGFARRGLHPDQAADLMRRAVQLAVNARNRFWAEHCAEHGAAAGLATPPADPAQPVAGRHRPLVAASVGPYGAYLADGSEYRGHYGQSPQALADFHRPRLQVLARAGADLLACETLPSLTEALALAALMDTEQAVGWISFSCRDARHTCEGQPLADCAAALEPFASVLALGVNCTAPQHVAALLASARPHTTKPLLAYPNGGEVYDAVSKTWRADPAHAGGTAATLADHAQDWAHCGARLIGGCCRTGPADISALLGRWGRG</sequence>
<feature type="domain" description="Hcy-binding" evidence="7">
    <location>
        <begin position="7"/>
        <end position="336"/>
    </location>
</feature>
<dbReference type="AlphaFoldDB" id="A0A7C9PJK8"/>
<protein>
    <recommendedName>
        <fullName evidence="5">S-methylmethionine:homocysteine methyltransferase</fullName>
    </recommendedName>
</protein>
<dbReference type="GO" id="GO:0008270">
    <property type="term" value="F:zinc ion binding"/>
    <property type="evidence" value="ECO:0007669"/>
    <property type="project" value="InterPro"/>
</dbReference>
<evidence type="ECO:0000256" key="5">
    <source>
        <dbReference type="ARBA" id="ARBA00076752"/>
    </source>
</evidence>
<evidence type="ECO:0000259" key="7">
    <source>
        <dbReference type="PROSITE" id="PS50970"/>
    </source>
</evidence>
<dbReference type="InterPro" id="IPR051486">
    <property type="entry name" value="Hcy_S-methyltransferase"/>
</dbReference>
<dbReference type="Gene3D" id="3.20.20.330">
    <property type="entry name" value="Homocysteine-binding-like domain"/>
    <property type="match status" value="1"/>
</dbReference>
<dbReference type="RefSeq" id="WP_163459351.1">
    <property type="nucleotide sequence ID" value="NZ_JAAGOH010000032.1"/>
</dbReference>
<dbReference type="GO" id="GO:0033528">
    <property type="term" value="P:S-methylmethionine cycle"/>
    <property type="evidence" value="ECO:0007669"/>
    <property type="project" value="TreeGrafter"/>
</dbReference>
<dbReference type="InterPro" id="IPR036589">
    <property type="entry name" value="HCY_dom_sf"/>
</dbReference>
<dbReference type="FunFam" id="3.20.20.330:FF:000002">
    <property type="entry name" value="Homocysteine S-methyltransferase"/>
    <property type="match status" value="1"/>
</dbReference>
<dbReference type="PANTHER" id="PTHR46015">
    <property type="entry name" value="ZGC:172121"/>
    <property type="match status" value="1"/>
</dbReference>